<gene>
    <name evidence="2" type="ORF">PVBG_05998</name>
</gene>
<feature type="transmembrane region" description="Helical" evidence="1">
    <location>
        <begin position="167"/>
        <end position="187"/>
    </location>
</feature>
<keyword evidence="1" id="KW-0472">Membrane</keyword>
<feature type="transmembrane region" description="Helical" evidence="1">
    <location>
        <begin position="241"/>
        <end position="259"/>
    </location>
</feature>
<dbReference type="InterPro" id="IPR022139">
    <property type="entry name" value="Fam-L/Fam-M-like_plasmodium"/>
</dbReference>
<reference evidence="2 3" key="1">
    <citation type="submission" date="2011-08" db="EMBL/GenBank/DDBJ databases">
        <title>The Genome Sequence of Plasmodium vivax Brazil I.</title>
        <authorList>
            <consortium name="The Broad Institute Genome Sequencing Platform"/>
            <consortium name="The Broad Institute Genome Sequencing Center for Infectious Disease"/>
            <person name="Neafsey D."/>
            <person name="Carlton J."/>
            <person name="Barnwell J."/>
            <person name="Collins W."/>
            <person name="Escalante A."/>
            <person name="Mullikin J."/>
            <person name="Saul A."/>
            <person name="Guigo R."/>
            <person name="Camara F."/>
            <person name="Young S.K."/>
            <person name="Zeng Q."/>
            <person name="Gargeya S."/>
            <person name="Fitzgerald M."/>
            <person name="Haas B."/>
            <person name="Abouelleil A."/>
            <person name="Alvarado L."/>
            <person name="Arachchi H.M."/>
            <person name="Berlin A."/>
            <person name="Brown A."/>
            <person name="Chapman S.B."/>
            <person name="Chen Z."/>
            <person name="Dunbar C."/>
            <person name="Freedman E."/>
            <person name="Gearin G."/>
            <person name="Gellesch M."/>
            <person name="Goldberg J."/>
            <person name="Griggs A."/>
            <person name="Gujja S."/>
            <person name="Heiman D."/>
            <person name="Howarth C."/>
            <person name="Larson L."/>
            <person name="Lui A."/>
            <person name="MacDonald P.J.P."/>
            <person name="Montmayeur A."/>
            <person name="Murphy C."/>
            <person name="Neiman D."/>
            <person name="Pearson M."/>
            <person name="Priest M."/>
            <person name="Roberts A."/>
            <person name="Saif S."/>
            <person name="Shea T."/>
            <person name="Shenoy N."/>
            <person name="Sisk P."/>
            <person name="Stolte C."/>
            <person name="Sykes S."/>
            <person name="Wortman J."/>
            <person name="Nusbaum C."/>
            <person name="Birren B."/>
        </authorList>
    </citation>
    <scope>NUCLEOTIDE SEQUENCE [LARGE SCALE GENOMIC DNA]</scope>
    <source>
        <strain evidence="2 3">Brazil I</strain>
    </source>
</reference>
<feature type="transmembrane region" description="Helical" evidence="1">
    <location>
        <begin position="15"/>
        <end position="35"/>
    </location>
</feature>
<organism evidence="2 3">
    <name type="scientific">Plasmodium vivax (strain Brazil I)</name>
    <dbReference type="NCBI Taxonomy" id="1033975"/>
    <lineage>
        <taxon>Eukaryota</taxon>
        <taxon>Sar</taxon>
        <taxon>Alveolata</taxon>
        <taxon>Apicomplexa</taxon>
        <taxon>Aconoidasida</taxon>
        <taxon>Haemosporida</taxon>
        <taxon>Plasmodiidae</taxon>
        <taxon>Plasmodium</taxon>
        <taxon>Plasmodium (Plasmodium)</taxon>
    </lineage>
</organism>
<evidence type="ECO:0000256" key="1">
    <source>
        <dbReference type="SAM" id="Phobius"/>
    </source>
</evidence>
<keyword evidence="1" id="KW-0812">Transmembrane</keyword>
<sequence>MASLGNYSLWENTNFWALLKNCTFIFLTWICLTYYDVDIFSKSLENKKACYKNLNIDLNRLLARHALQRESEYRNMREKLSYGGTYNKELNLPRNTSTYTNVKKKESNNIDIYMKNYKERYSKKRGLSKLECYCEKKLFDQICYIDNLAEKMKNNKKSLKKILIKKYGYSLIIISLVPVVLGILPMIHNRYFSLLPKICFQNCDLDHKDKPGETPYHQYFNYTVLPISRITYNILTYLNSVILWLSIFFVISLVIYIFIKVIKYERLMRGKSKMGVKEHYRFCKDVFCIY</sequence>
<dbReference type="Proteomes" id="UP000053327">
    <property type="component" value="Unassembled WGS sequence"/>
</dbReference>
<dbReference type="Pfam" id="PF12420">
    <property type="entry name" value="DUF3671"/>
    <property type="match status" value="1"/>
</dbReference>
<accession>A0A0J9T1P5</accession>
<proteinExistence type="predicted"/>
<dbReference type="EMBL" id="KQ234764">
    <property type="protein sequence ID" value="KMZ88512.1"/>
    <property type="molecule type" value="Genomic_DNA"/>
</dbReference>
<keyword evidence="1" id="KW-1133">Transmembrane helix</keyword>
<protein>
    <recommendedName>
        <fullName evidence="4">Variable surface protein</fullName>
    </recommendedName>
</protein>
<evidence type="ECO:0008006" key="4">
    <source>
        <dbReference type="Google" id="ProtNLM"/>
    </source>
</evidence>
<evidence type="ECO:0000313" key="3">
    <source>
        <dbReference type="Proteomes" id="UP000053327"/>
    </source>
</evidence>
<dbReference type="AlphaFoldDB" id="A0A0J9T1P5"/>
<name>A0A0J9T1P5_PLAV1</name>
<evidence type="ECO:0000313" key="2">
    <source>
        <dbReference type="EMBL" id="KMZ88512.1"/>
    </source>
</evidence>